<dbReference type="GO" id="GO:0042162">
    <property type="term" value="F:telomeric DNA binding"/>
    <property type="evidence" value="ECO:0007669"/>
    <property type="project" value="TreeGrafter"/>
</dbReference>
<feature type="domain" description="Telomere length regulation protein conserved" evidence="2">
    <location>
        <begin position="432"/>
        <end position="546"/>
    </location>
</feature>
<evidence type="ECO:0000259" key="2">
    <source>
        <dbReference type="Pfam" id="PF10193"/>
    </source>
</evidence>
<dbReference type="GeneID" id="93652892"/>
<dbReference type="InterPro" id="IPR038528">
    <property type="entry name" value="TEL2_C_sf"/>
</dbReference>
<accession>A0A8H8DAJ0</accession>
<dbReference type="AlphaFoldDB" id="A0A8H8DAJ0"/>
<protein>
    <submittedName>
        <fullName evidence="3">TEL2</fullName>
    </submittedName>
</protein>
<sequence>MSNNDIDLLKQYPSVSQLEHVLDRDEYPSFPLISALLNYTVPQIYQSLPESVKVKLRCKFQTLIGLGNLISKITTSPGLNDGLKVYYNLLQSCVDEQLFINITKNRKPSELREVDKLLFKGKVLAVVNEISISKHWDIDNDFLKSSKSYANYLSNGIVKLYQENLQPDLFVHSVLSSEFCTEFFKVFFTSNNWEYFQGTLLRLKGFQRKDYIKKLLLTFVVEIVNVDNIVPLYNIFRFTYEFIDDNIVEGVILRSNKPLIQLVSGVLSQNNTDKMISSQLQRWADPTYIKNEPITIQESRTYLILQLISRQEVSFLKGLTRNKVCLEGISNHLQSFSDNVRSLGIILANRVCELSGEKKIFDSIKDQEYLNLSTPVVELHDTSYEDAWNALKREKSESTTIEQAKITTVEDTPLEDSSDDESLPAKVKIPDPIYVKDLISYITSDTKNPQAYDMRRAALIKGPTLLRQKFQHGNEVEFYSQDLLTNLIALDNFYNNADFDDLKLVNLVSVIVTNPNVTFYMFELLLTGDYSLQQRMFILSATSLAARELRGIKDEVISNSFTKQSFPTKQLPQELHNKYIGQGGAKYMDQIENDLQDSLMHQASNDAQDQIIGKGKLVRISRSLTRPKGVQTNETPIVPNFYKLIGTNFYFPLLNVWYESGSIDIGHFSPIFIAHYIKTLSLLLHTAYPSSTQLKDMIKEFLLLCCTIIRKVTLEEIQVIESILTGILLILELIDAEFLVLNFNDEVVLVYNWLTVTWEGIIDNKIKSLAAGLVLKLQEVSKKFERTLIDQDYGLY</sequence>
<dbReference type="Proteomes" id="UP000669133">
    <property type="component" value="Unassembled WGS sequence"/>
</dbReference>
<evidence type="ECO:0000313" key="3">
    <source>
        <dbReference type="EMBL" id="KAG5417935.1"/>
    </source>
</evidence>
<organism evidence="3 4">
    <name type="scientific">Candida metapsilosis</name>
    <dbReference type="NCBI Taxonomy" id="273372"/>
    <lineage>
        <taxon>Eukaryota</taxon>
        <taxon>Fungi</taxon>
        <taxon>Dikarya</taxon>
        <taxon>Ascomycota</taxon>
        <taxon>Saccharomycotina</taxon>
        <taxon>Pichiomycetes</taxon>
        <taxon>Debaryomycetaceae</taxon>
        <taxon>Candida/Lodderomyces clade</taxon>
        <taxon>Candida</taxon>
    </lineage>
</organism>
<dbReference type="GO" id="GO:0051083">
    <property type="term" value="P:'de novo' cotranslational protein folding"/>
    <property type="evidence" value="ECO:0007669"/>
    <property type="project" value="TreeGrafter"/>
</dbReference>
<reference evidence="3 4" key="1">
    <citation type="submission" date="2020-12" db="EMBL/GenBank/DDBJ databases">
        <title>Effect of drift, selection, and recombination on the evolution of hybrid genomes in Candida yeast pathogens.</title>
        <authorList>
            <person name="Mixao V."/>
            <person name="Ksiezopolska E."/>
            <person name="Saus E."/>
            <person name="Boekhout T."/>
            <person name="Gacser A."/>
            <person name="Gabaldon T."/>
        </authorList>
    </citation>
    <scope>NUCLEOTIDE SEQUENCE [LARGE SCALE GENOMIC DNA]</scope>
    <source>
        <strain evidence="3 4">BP57</strain>
    </source>
</reference>
<comment type="similarity">
    <text evidence="1">Belongs to the TEL2 family.</text>
</comment>
<evidence type="ECO:0000313" key="4">
    <source>
        <dbReference type="Proteomes" id="UP000669133"/>
    </source>
</evidence>
<dbReference type="PANTHER" id="PTHR15830:SF10">
    <property type="entry name" value="TELOMERE LENGTH REGULATION PROTEIN TEL2 HOMOLOG"/>
    <property type="match status" value="1"/>
</dbReference>
<dbReference type="OrthoDB" id="10258062at2759"/>
<comment type="caution">
    <text evidence="3">The sequence shown here is derived from an EMBL/GenBank/DDBJ whole genome shotgun (WGS) entry which is preliminary data.</text>
</comment>
<dbReference type="EMBL" id="JAEOAQ010000006">
    <property type="protein sequence ID" value="KAG5417935.1"/>
    <property type="molecule type" value="Genomic_DNA"/>
</dbReference>
<name>A0A8H8DAJ0_9ASCO</name>
<dbReference type="GO" id="GO:0051879">
    <property type="term" value="F:Hsp90 protein binding"/>
    <property type="evidence" value="ECO:0007669"/>
    <property type="project" value="TreeGrafter"/>
</dbReference>
<dbReference type="PANTHER" id="PTHR15830">
    <property type="entry name" value="TELOMERE LENGTH REGULATION PROTEIN TEL2 FAMILY MEMBER"/>
    <property type="match status" value="1"/>
</dbReference>
<dbReference type="GO" id="GO:0005829">
    <property type="term" value="C:cytosol"/>
    <property type="evidence" value="ECO:0007669"/>
    <property type="project" value="TreeGrafter"/>
</dbReference>
<gene>
    <name evidence="3" type="ORF">I9W82_004263</name>
</gene>
<dbReference type="Pfam" id="PF10193">
    <property type="entry name" value="Telomere_reg-2"/>
    <property type="match status" value="1"/>
</dbReference>
<dbReference type="InterPro" id="IPR051970">
    <property type="entry name" value="TEL2_Regulation"/>
</dbReference>
<proteinExistence type="inferred from homology"/>
<dbReference type="RefSeq" id="XP_067547051.1">
    <property type="nucleotide sequence ID" value="XM_067693317.1"/>
</dbReference>
<dbReference type="Gene3D" id="1.25.40.720">
    <property type="entry name" value="Telomere length regulation protein 2, C-terminal domain"/>
    <property type="match status" value="2"/>
</dbReference>
<dbReference type="InterPro" id="IPR019337">
    <property type="entry name" value="Telomere_length_regulation_dom"/>
</dbReference>
<evidence type="ECO:0000256" key="1">
    <source>
        <dbReference type="ARBA" id="ARBA00006133"/>
    </source>
</evidence>
<keyword evidence="4" id="KW-1185">Reference proteome</keyword>